<dbReference type="PANTHER" id="PTHR23513:SF6">
    <property type="entry name" value="MAJOR FACILITATOR SUPERFAMILY ASSOCIATED DOMAIN-CONTAINING PROTEIN"/>
    <property type="match status" value="1"/>
</dbReference>
<dbReference type="Gene3D" id="1.20.1250.20">
    <property type="entry name" value="MFS general substrate transporter like domains"/>
    <property type="match status" value="1"/>
</dbReference>
<keyword evidence="2" id="KW-1003">Cell membrane</keyword>
<dbReference type="EMBL" id="BAABKO010000002">
    <property type="protein sequence ID" value="GAA4773336.1"/>
    <property type="molecule type" value="Genomic_DNA"/>
</dbReference>
<dbReference type="InterPro" id="IPR011701">
    <property type="entry name" value="MFS"/>
</dbReference>
<name>A0ABP9A552_9MICO</name>
<feature type="transmembrane region" description="Helical" evidence="6">
    <location>
        <begin position="84"/>
        <end position="112"/>
    </location>
</feature>
<evidence type="ECO:0000256" key="1">
    <source>
        <dbReference type="ARBA" id="ARBA00004651"/>
    </source>
</evidence>
<evidence type="ECO:0000313" key="9">
    <source>
        <dbReference type="Proteomes" id="UP001501645"/>
    </source>
</evidence>
<keyword evidence="3 6" id="KW-0812">Transmembrane</keyword>
<feature type="transmembrane region" description="Helical" evidence="6">
    <location>
        <begin position="15"/>
        <end position="40"/>
    </location>
</feature>
<feature type="transmembrane region" description="Helical" evidence="6">
    <location>
        <begin position="381"/>
        <end position="398"/>
    </location>
</feature>
<comment type="caution">
    <text evidence="8">The sequence shown here is derived from an EMBL/GenBank/DDBJ whole genome shotgun (WGS) entry which is preliminary data.</text>
</comment>
<proteinExistence type="predicted"/>
<feature type="transmembrane region" description="Helical" evidence="6">
    <location>
        <begin position="352"/>
        <end position="375"/>
    </location>
</feature>
<feature type="domain" description="Major facilitator superfamily (MFS) profile" evidence="7">
    <location>
        <begin position="14"/>
        <end position="404"/>
    </location>
</feature>
<dbReference type="PANTHER" id="PTHR23513">
    <property type="entry name" value="INTEGRAL MEMBRANE EFFLUX PROTEIN-RELATED"/>
    <property type="match status" value="1"/>
</dbReference>
<gene>
    <name evidence="8" type="ORF">GCM10023351_17150</name>
</gene>
<feature type="transmembrane region" description="Helical" evidence="6">
    <location>
        <begin position="264"/>
        <end position="285"/>
    </location>
</feature>
<evidence type="ECO:0000256" key="2">
    <source>
        <dbReference type="ARBA" id="ARBA00022475"/>
    </source>
</evidence>
<feature type="transmembrane region" description="Helical" evidence="6">
    <location>
        <begin position="316"/>
        <end position="340"/>
    </location>
</feature>
<comment type="subcellular location">
    <subcellularLocation>
        <location evidence="1">Cell membrane</location>
        <topology evidence="1">Multi-pass membrane protein</topology>
    </subcellularLocation>
</comment>
<feature type="transmembrane region" description="Helical" evidence="6">
    <location>
        <begin position="230"/>
        <end position="252"/>
    </location>
</feature>
<evidence type="ECO:0000256" key="3">
    <source>
        <dbReference type="ARBA" id="ARBA00022692"/>
    </source>
</evidence>
<protein>
    <submittedName>
        <fullName evidence="8">MFS transporter</fullName>
    </submittedName>
</protein>
<feature type="transmembrane region" description="Helical" evidence="6">
    <location>
        <begin position="52"/>
        <end position="72"/>
    </location>
</feature>
<evidence type="ECO:0000256" key="6">
    <source>
        <dbReference type="SAM" id="Phobius"/>
    </source>
</evidence>
<dbReference type="InterPro" id="IPR020846">
    <property type="entry name" value="MFS_dom"/>
</dbReference>
<dbReference type="SUPFAM" id="SSF103473">
    <property type="entry name" value="MFS general substrate transporter"/>
    <property type="match status" value="1"/>
</dbReference>
<sequence length="419" mass="41694">MTDLAPYRLTRDRRYVLWLASDTASGLSNALSGFAIPLIALASTGDPAQAGIVGAVAFAARLIATVAGGVLADRRRRIPLMRAGAVIGLSLAAAFTALAASGSLTFSALLAISTALAVRTGLFGVAGESALKELVPDEAMGRAQAANQGRDAALSLLGSPLGGMLLAAGGWFVGAAMTACQVVAAATAWALGRGGSDAGEPPAAAPSRSPFADIREGMGWLLARRDLRGVLVVSTIVNLGFNAGLTTALYAMQQDGATTTTLGWTMAAASAAMLAGAVASPALVARVRAGTLIVVGLLLAGLGIIALPFVHEPLAIAGVLAAAVVAIPALNAALLGYFTVATPSRLLGRANSALQVLSMGAMPLAPLVAGFGLAFAGRTGTLALASGLCVAAALVAMADRNLRSLPAEAGWAAHAAAMR</sequence>
<evidence type="ECO:0000256" key="5">
    <source>
        <dbReference type="ARBA" id="ARBA00023136"/>
    </source>
</evidence>
<accession>A0ABP9A552</accession>
<organism evidence="8 9">
    <name type="scientific">Microbacterium gilvum</name>
    <dbReference type="NCBI Taxonomy" id="1336204"/>
    <lineage>
        <taxon>Bacteria</taxon>
        <taxon>Bacillati</taxon>
        <taxon>Actinomycetota</taxon>
        <taxon>Actinomycetes</taxon>
        <taxon>Micrococcales</taxon>
        <taxon>Microbacteriaceae</taxon>
        <taxon>Microbacterium</taxon>
    </lineage>
</organism>
<dbReference type="Pfam" id="PF07690">
    <property type="entry name" value="MFS_1"/>
    <property type="match status" value="1"/>
</dbReference>
<keyword evidence="5 6" id="KW-0472">Membrane</keyword>
<dbReference type="PROSITE" id="PS50850">
    <property type="entry name" value="MFS"/>
    <property type="match status" value="1"/>
</dbReference>
<evidence type="ECO:0000256" key="4">
    <source>
        <dbReference type="ARBA" id="ARBA00022989"/>
    </source>
</evidence>
<keyword evidence="9" id="KW-1185">Reference proteome</keyword>
<dbReference type="Proteomes" id="UP001501645">
    <property type="component" value="Unassembled WGS sequence"/>
</dbReference>
<evidence type="ECO:0000259" key="7">
    <source>
        <dbReference type="PROSITE" id="PS50850"/>
    </source>
</evidence>
<evidence type="ECO:0000313" key="8">
    <source>
        <dbReference type="EMBL" id="GAA4773336.1"/>
    </source>
</evidence>
<dbReference type="CDD" id="cd06173">
    <property type="entry name" value="MFS_MefA_like"/>
    <property type="match status" value="1"/>
</dbReference>
<feature type="transmembrane region" description="Helical" evidence="6">
    <location>
        <begin position="292"/>
        <end position="310"/>
    </location>
</feature>
<keyword evidence="4 6" id="KW-1133">Transmembrane helix</keyword>
<dbReference type="RefSeq" id="WP_345438076.1">
    <property type="nucleotide sequence ID" value="NZ_BAABKO010000002.1"/>
</dbReference>
<reference evidence="9" key="1">
    <citation type="journal article" date="2019" name="Int. J. Syst. Evol. Microbiol.">
        <title>The Global Catalogue of Microorganisms (GCM) 10K type strain sequencing project: providing services to taxonomists for standard genome sequencing and annotation.</title>
        <authorList>
            <consortium name="The Broad Institute Genomics Platform"/>
            <consortium name="The Broad Institute Genome Sequencing Center for Infectious Disease"/>
            <person name="Wu L."/>
            <person name="Ma J."/>
        </authorList>
    </citation>
    <scope>NUCLEOTIDE SEQUENCE [LARGE SCALE GENOMIC DNA]</scope>
    <source>
        <strain evidence="9">JCM 18537</strain>
    </source>
</reference>
<dbReference type="InterPro" id="IPR036259">
    <property type="entry name" value="MFS_trans_sf"/>
</dbReference>